<name>A0ACC1Z083_MELAZ</name>
<comment type="caution">
    <text evidence="1">The sequence shown here is derived from an EMBL/GenBank/DDBJ whole genome shotgun (WGS) entry which is preliminary data.</text>
</comment>
<sequence length="431" mass="48784">MVNEEEANESPTERKQPNPVAGNGQNTVGLFSPRFKSAAAMAGWDEEAILVATLVVEDTPDRETKYRKRTDLQFKTPPSNSRRKRRTQRRSPVSIPVPVLDLDEEESSREENDKKNVQLNEEKETKEEKRVRGDKSAEQNTSVSCSNSVLPCMDKLREELSCAICLEICFEPSTTSCGHSFCKKCLRSAADKCGKKCPKCRQLISNGRSCTVNTVLWNTIQLLFPQEVEARKAAGALNSQEAEHQSQQRGLHNNVRTRSMRAAAASTRDANMMRREIPSQDEEVDSTRRPERENLALLLSRASETQEVEHQSLQRGIHSNTRTRSIRPPTVSTRDSSMRRRRMPSQDEDAALALRLERENLARLLSRDASTRRRGMLDDEDAMLALRLQREEFMGAFRGTNESRSSLLSARANLRAMASRAISIRMRGRPL</sequence>
<keyword evidence="2" id="KW-1185">Reference proteome</keyword>
<accession>A0ACC1Z083</accession>
<proteinExistence type="predicted"/>
<dbReference type="Proteomes" id="UP001164539">
    <property type="component" value="Chromosome 1"/>
</dbReference>
<protein>
    <submittedName>
        <fullName evidence="1">Zinc finger, RING-type</fullName>
    </submittedName>
</protein>
<dbReference type="EMBL" id="CM051394">
    <property type="protein sequence ID" value="KAJ4729380.1"/>
    <property type="molecule type" value="Genomic_DNA"/>
</dbReference>
<evidence type="ECO:0000313" key="1">
    <source>
        <dbReference type="EMBL" id="KAJ4729380.1"/>
    </source>
</evidence>
<reference evidence="1 2" key="1">
    <citation type="journal article" date="2023" name="Science">
        <title>Complex scaffold remodeling in plant triterpene biosynthesis.</title>
        <authorList>
            <person name="De La Pena R."/>
            <person name="Hodgson H."/>
            <person name="Liu J.C."/>
            <person name="Stephenson M.J."/>
            <person name="Martin A.C."/>
            <person name="Owen C."/>
            <person name="Harkess A."/>
            <person name="Leebens-Mack J."/>
            <person name="Jimenez L.E."/>
            <person name="Osbourn A."/>
            <person name="Sattely E.S."/>
        </authorList>
    </citation>
    <scope>NUCLEOTIDE SEQUENCE [LARGE SCALE GENOMIC DNA]</scope>
    <source>
        <strain evidence="2">cv. JPN11</strain>
        <tissue evidence="1">Leaf</tissue>
    </source>
</reference>
<evidence type="ECO:0000313" key="2">
    <source>
        <dbReference type="Proteomes" id="UP001164539"/>
    </source>
</evidence>
<gene>
    <name evidence="1" type="ORF">OWV82_002172</name>
</gene>
<organism evidence="1 2">
    <name type="scientific">Melia azedarach</name>
    <name type="common">Chinaberry tree</name>
    <dbReference type="NCBI Taxonomy" id="155640"/>
    <lineage>
        <taxon>Eukaryota</taxon>
        <taxon>Viridiplantae</taxon>
        <taxon>Streptophyta</taxon>
        <taxon>Embryophyta</taxon>
        <taxon>Tracheophyta</taxon>
        <taxon>Spermatophyta</taxon>
        <taxon>Magnoliopsida</taxon>
        <taxon>eudicotyledons</taxon>
        <taxon>Gunneridae</taxon>
        <taxon>Pentapetalae</taxon>
        <taxon>rosids</taxon>
        <taxon>malvids</taxon>
        <taxon>Sapindales</taxon>
        <taxon>Meliaceae</taxon>
        <taxon>Melia</taxon>
    </lineage>
</organism>